<gene>
    <name evidence="1" type="ORF">FA95DRAFT_1604656</name>
</gene>
<reference evidence="1" key="1">
    <citation type="submission" date="2021-02" db="EMBL/GenBank/DDBJ databases">
        <authorList>
            <consortium name="DOE Joint Genome Institute"/>
            <person name="Ahrendt S."/>
            <person name="Looney B.P."/>
            <person name="Miyauchi S."/>
            <person name="Morin E."/>
            <person name="Drula E."/>
            <person name="Courty P.E."/>
            <person name="Chicoki N."/>
            <person name="Fauchery L."/>
            <person name="Kohler A."/>
            <person name="Kuo A."/>
            <person name="Labutti K."/>
            <person name="Pangilinan J."/>
            <person name="Lipzen A."/>
            <person name="Riley R."/>
            <person name="Andreopoulos W."/>
            <person name="He G."/>
            <person name="Johnson J."/>
            <person name="Barry K.W."/>
            <person name="Grigoriev I.V."/>
            <person name="Nagy L."/>
            <person name="Hibbett D."/>
            <person name="Henrissat B."/>
            <person name="Matheny P.B."/>
            <person name="Labbe J."/>
            <person name="Martin F."/>
        </authorList>
    </citation>
    <scope>NUCLEOTIDE SEQUENCE</scope>
    <source>
        <strain evidence="1">FP105234-sp</strain>
    </source>
</reference>
<comment type="caution">
    <text evidence="1">The sequence shown here is derived from an EMBL/GenBank/DDBJ whole genome shotgun (WGS) entry which is preliminary data.</text>
</comment>
<keyword evidence="2" id="KW-1185">Reference proteome</keyword>
<accession>A0ACB8RYM2</accession>
<dbReference type="Proteomes" id="UP000814033">
    <property type="component" value="Unassembled WGS sequence"/>
</dbReference>
<dbReference type="EMBL" id="MU275877">
    <property type="protein sequence ID" value="KAI0049124.1"/>
    <property type="molecule type" value="Genomic_DNA"/>
</dbReference>
<reference evidence="1" key="2">
    <citation type="journal article" date="2022" name="New Phytol.">
        <title>Evolutionary transition to the ectomycorrhizal habit in the genomes of a hyperdiverse lineage of mushroom-forming fungi.</title>
        <authorList>
            <person name="Looney B."/>
            <person name="Miyauchi S."/>
            <person name="Morin E."/>
            <person name="Drula E."/>
            <person name="Courty P.E."/>
            <person name="Kohler A."/>
            <person name="Kuo A."/>
            <person name="LaButti K."/>
            <person name="Pangilinan J."/>
            <person name="Lipzen A."/>
            <person name="Riley R."/>
            <person name="Andreopoulos W."/>
            <person name="He G."/>
            <person name="Johnson J."/>
            <person name="Nolan M."/>
            <person name="Tritt A."/>
            <person name="Barry K.W."/>
            <person name="Grigoriev I.V."/>
            <person name="Nagy L.G."/>
            <person name="Hibbett D."/>
            <person name="Henrissat B."/>
            <person name="Matheny P.B."/>
            <person name="Labbe J."/>
            <person name="Martin F.M."/>
        </authorList>
    </citation>
    <scope>NUCLEOTIDE SEQUENCE</scope>
    <source>
        <strain evidence="1">FP105234-sp</strain>
    </source>
</reference>
<name>A0ACB8RYM2_9AGAM</name>
<evidence type="ECO:0000313" key="1">
    <source>
        <dbReference type="EMBL" id="KAI0049124.1"/>
    </source>
</evidence>
<evidence type="ECO:0000313" key="2">
    <source>
        <dbReference type="Proteomes" id="UP000814033"/>
    </source>
</evidence>
<organism evidence="1 2">
    <name type="scientific">Auriscalpium vulgare</name>
    <dbReference type="NCBI Taxonomy" id="40419"/>
    <lineage>
        <taxon>Eukaryota</taxon>
        <taxon>Fungi</taxon>
        <taxon>Dikarya</taxon>
        <taxon>Basidiomycota</taxon>
        <taxon>Agaricomycotina</taxon>
        <taxon>Agaricomycetes</taxon>
        <taxon>Russulales</taxon>
        <taxon>Auriscalpiaceae</taxon>
        <taxon>Auriscalpium</taxon>
    </lineage>
</organism>
<sequence>MPYLPLELLLNVVHSPELSGHDLRQLRAVNRTFHNLVCRDAFRKVAVTATVKSANGLLNILGTPAISTYVQEIESQEDMPPIGDDQDPAGVRAGMKQGGPQDWSELQSIMASAYSLLHQAPALHSIVFRFSPIFKEDARDYDDFEPSDELQLHWAMLGAIANNPIPLPALRSLALHNMLPFPGDTDDDDIYDTKPFAKIVGALHHLHICALGEELAEDAYHQDPLQNFWEQVLLRLLEPAKELRSLHIGSNIWVGAMPPLEFTLLAYPRLESLCLDGVLFDGQLPVVGTEDFVARHGKTLRRLELVGCAITHGFQIPERFWSMIWRRYEQELELLSELIVEFHREDPDSVRESPRTEPLLRYCVFLDGQGFIPDFVDVPGEEEDTAALSSLQAVVAGRRAATSSASTE</sequence>
<proteinExistence type="predicted"/>
<protein>
    <submittedName>
        <fullName evidence="1">Uncharacterized protein</fullName>
    </submittedName>
</protein>